<dbReference type="EMBL" id="FQXZ01000019">
    <property type="protein sequence ID" value="SHI16601.1"/>
    <property type="molecule type" value="Genomic_DNA"/>
</dbReference>
<sequence>MKKWFGSLLFATMIAGGLSGCSSEEDSVVMAPVPDVQSQFQPETDWSASVGHGVEHYFSRLRPHSAYGKIFVASRDGIVKALDPTTGKTLWEKDLGDEEQTFLSGGISTGLNQLYIGSETGILYAMDAETGELKWKQDVSGEILAAPVTESDLVIIHTSEGNLIALEQKTGKQQWTISTEVPNLTLRGDSTPVTVSGGIFWGTANGRLAAAIASSGQMIWQQSIGTPKGATEIDRLIDVDSSPLVIGSTLYTVGYNGKLVAIDLRSGKPLWKRNYSSATNIATDGGKIFVVTDQDYLTAVDARSGTEIWTNRQLENRLVTEPVIIHNYVVVGDSEGYLYWIDRNTGEFVSEQHVSSSGFAVAPIVLSDGGYLVMTRDGDVKKLTINQ</sequence>
<comment type="similarity">
    <text evidence="4">Belongs to the BamB family.</text>
</comment>
<dbReference type="InterPro" id="IPR015943">
    <property type="entry name" value="WD40/YVTN_repeat-like_dom_sf"/>
</dbReference>
<comment type="function">
    <text evidence="4">Part of the outer membrane protein assembly complex, which is involved in assembly and insertion of beta-barrel proteins into the outer membrane.</text>
</comment>
<dbReference type="GO" id="GO:0009279">
    <property type="term" value="C:cell outer membrane"/>
    <property type="evidence" value="ECO:0007669"/>
    <property type="project" value="UniProtKB-SubCell"/>
</dbReference>
<dbReference type="InterPro" id="IPR017687">
    <property type="entry name" value="BamB"/>
</dbReference>
<dbReference type="STRING" id="1216006.VA7868_02065"/>
<evidence type="ECO:0000256" key="1">
    <source>
        <dbReference type="ARBA" id="ARBA00022729"/>
    </source>
</evidence>
<organism evidence="6 7">
    <name type="scientific">Vibrio aerogenes CECT 7868</name>
    <dbReference type="NCBI Taxonomy" id="1216006"/>
    <lineage>
        <taxon>Bacteria</taxon>
        <taxon>Pseudomonadati</taxon>
        <taxon>Pseudomonadota</taxon>
        <taxon>Gammaproteobacteria</taxon>
        <taxon>Vibrionales</taxon>
        <taxon>Vibrionaceae</taxon>
        <taxon>Vibrio</taxon>
    </lineage>
</organism>
<keyword evidence="4" id="KW-0449">Lipoprotein</keyword>
<dbReference type="PROSITE" id="PS51257">
    <property type="entry name" value="PROKAR_LIPOPROTEIN"/>
    <property type="match status" value="1"/>
</dbReference>
<evidence type="ECO:0000313" key="6">
    <source>
        <dbReference type="EMBL" id="SHI16601.1"/>
    </source>
</evidence>
<name>A0A1M5YX42_9VIBR</name>
<dbReference type="Proteomes" id="UP000184608">
    <property type="component" value="Unassembled WGS sequence"/>
</dbReference>
<dbReference type="NCBIfam" id="NF008351">
    <property type="entry name" value="PRK11138.1"/>
    <property type="match status" value="1"/>
</dbReference>
<protein>
    <recommendedName>
        <fullName evidence="4">Outer membrane protein assembly factor BamB</fullName>
    </recommendedName>
</protein>
<evidence type="ECO:0000256" key="2">
    <source>
        <dbReference type="ARBA" id="ARBA00023136"/>
    </source>
</evidence>
<accession>A0A1M5YX42</accession>
<dbReference type="SUPFAM" id="SSF50998">
    <property type="entry name" value="Quinoprotein alcohol dehydrogenase-like"/>
    <property type="match status" value="1"/>
</dbReference>
<dbReference type="InterPro" id="IPR002372">
    <property type="entry name" value="PQQ_rpt_dom"/>
</dbReference>
<evidence type="ECO:0000259" key="5">
    <source>
        <dbReference type="Pfam" id="PF13360"/>
    </source>
</evidence>
<dbReference type="InterPro" id="IPR011047">
    <property type="entry name" value="Quinoprotein_ADH-like_sf"/>
</dbReference>
<evidence type="ECO:0000256" key="3">
    <source>
        <dbReference type="ARBA" id="ARBA00023237"/>
    </source>
</evidence>
<dbReference type="Gene3D" id="2.130.10.10">
    <property type="entry name" value="YVTN repeat-like/Quinoprotein amine dehydrogenase"/>
    <property type="match status" value="1"/>
</dbReference>
<dbReference type="GO" id="GO:0051205">
    <property type="term" value="P:protein insertion into membrane"/>
    <property type="evidence" value="ECO:0007669"/>
    <property type="project" value="UniProtKB-UniRule"/>
</dbReference>
<evidence type="ECO:0000256" key="4">
    <source>
        <dbReference type="HAMAP-Rule" id="MF_00923"/>
    </source>
</evidence>
<keyword evidence="3 4" id="KW-0998">Cell outer membrane</keyword>
<keyword evidence="2 4" id="KW-0472">Membrane</keyword>
<comment type="subunit">
    <text evidence="4">Part of the Bam complex.</text>
</comment>
<keyword evidence="1 4" id="KW-0732">Signal</keyword>
<dbReference type="GO" id="GO:0043165">
    <property type="term" value="P:Gram-negative-bacterium-type cell outer membrane assembly"/>
    <property type="evidence" value="ECO:0007669"/>
    <property type="project" value="UniProtKB-UniRule"/>
</dbReference>
<feature type="domain" description="Pyrrolo-quinoline quinone repeat" evidence="5">
    <location>
        <begin position="75"/>
        <end position="311"/>
    </location>
</feature>
<dbReference type="PANTHER" id="PTHR34512">
    <property type="entry name" value="CELL SURFACE PROTEIN"/>
    <property type="match status" value="1"/>
</dbReference>
<gene>
    <name evidence="4 6" type="primary">bamB</name>
    <name evidence="6" type="ORF">VA7868_02065</name>
</gene>
<dbReference type="Pfam" id="PF13360">
    <property type="entry name" value="PQQ_2"/>
    <property type="match status" value="1"/>
</dbReference>
<proteinExistence type="inferred from homology"/>
<keyword evidence="7" id="KW-1185">Reference proteome</keyword>
<reference evidence="6 7" key="1">
    <citation type="submission" date="2016-11" db="EMBL/GenBank/DDBJ databases">
        <authorList>
            <person name="Jaros S."/>
            <person name="Januszkiewicz K."/>
            <person name="Wedrychowicz H."/>
        </authorList>
    </citation>
    <scope>NUCLEOTIDE SEQUENCE [LARGE SCALE GENOMIC DNA]</scope>
    <source>
        <strain evidence="6 7">CECT 7868</strain>
    </source>
</reference>
<dbReference type="HAMAP" id="MF_00923">
    <property type="entry name" value="OM_assembly_BamB"/>
    <property type="match status" value="1"/>
</dbReference>
<comment type="subcellular location">
    <subcellularLocation>
        <location evidence="4">Cell outer membrane</location>
        <topology evidence="4">Lipid-anchor</topology>
    </subcellularLocation>
</comment>
<dbReference type="AlphaFoldDB" id="A0A1M5YX42"/>
<evidence type="ECO:0000313" key="7">
    <source>
        <dbReference type="Proteomes" id="UP000184608"/>
    </source>
</evidence>
<dbReference type="InterPro" id="IPR018391">
    <property type="entry name" value="PQQ_b-propeller_rpt"/>
</dbReference>
<dbReference type="SMART" id="SM00564">
    <property type="entry name" value="PQQ"/>
    <property type="match status" value="7"/>
</dbReference>
<keyword evidence="4" id="KW-0564">Palmitate</keyword>
<dbReference type="OrthoDB" id="5173551at2"/>
<dbReference type="NCBIfam" id="TIGR03300">
    <property type="entry name" value="assembly_YfgL"/>
    <property type="match status" value="1"/>
</dbReference>
<dbReference type="PANTHER" id="PTHR34512:SF30">
    <property type="entry name" value="OUTER MEMBRANE PROTEIN ASSEMBLY FACTOR BAMB"/>
    <property type="match status" value="1"/>
</dbReference>
<dbReference type="RefSeq" id="WP_073603761.1">
    <property type="nucleotide sequence ID" value="NZ_FQXZ01000019.1"/>
</dbReference>